<dbReference type="InterPro" id="IPR010499">
    <property type="entry name" value="AraC_E-bd"/>
</dbReference>
<gene>
    <name evidence="2" type="ORF">GCM10011516_27180</name>
</gene>
<reference evidence="2" key="2">
    <citation type="submission" date="2020-09" db="EMBL/GenBank/DDBJ databases">
        <authorList>
            <person name="Sun Q."/>
            <person name="Zhou Y."/>
        </authorList>
    </citation>
    <scope>NUCLEOTIDE SEQUENCE</scope>
    <source>
        <strain evidence="2">CGMCC 1.15966</strain>
    </source>
</reference>
<reference evidence="2" key="1">
    <citation type="journal article" date="2014" name="Int. J. Syst. Evol. Microbiol.">
        <title>Complete genome sequence of Corynebacterium casei LMG S-19264T (=DSM 44701T), isolated from a smear-ripened cheese.</title>
        <authorList>
            <consortium name="US DOE Joint Genome Institute (JGI-PGF)"/>
            <person name="Walter F."/>
            <person name="Albersmeier A."/>
            <person name="Kalinowski J."/>
            <person name="Ruckert C."/>
        </authorList>
    </citation>
    <scope>NUCLEOTIDE SEQUENCE</scope>
    <source>
        <strain evidence="2">CGMCC 1.15966</strain>
    </source>
</reference>
<dbReference type="InterPro" id="IPR029441">
    <property type="entry name" value="Cass2"/>
</dbReference>
<dbReference type="PANTHER" id="PTHR36444:SF2">
    <property type="entry name" value="TRANSCRIPTIONAL REGULATOR PROTEIN YOBU-RELATED"/>
    <property type="match status" value="1"/>
</dbReference>
<feature type="domain" description="AraC effector-binding" evidence="1">
    <location>
        <begin position="1"/>
        <end position="152"/>
    </location>
</feature>
<evidence type="ECO:0000259" key="1">
    <source>
        <dbReference type="SMART" id="SM00871"/>
    </source>
</evidence>
<dbReference type="InterPro" id="IPR011256">
    <property type="entry name" value="Reg_factor_effector_dom_sf"/>
</dbReference>
<dbReference type="RefSeq" id="WP_182498283.1">
    <property type="nucleotide sequence ID" value="NZ_BMKM01000008.1"/>
</dbReference>
<name>A0A8H9KWI5_9SPHI</name>
<sequence>MSKENINSFYIIGIAVKTCNTDGTAAQDIPALWGRFMGEQLENKIPNRLDDTVYCVYTDYESDFQGPYLTLLGCRVSSLDEVPEGMVGKEIPAATYEKILLEGDISGEAIYGAWSKIWASDLNRAYKADFEKYSADKCQAEIPSVEIFVSIK</sequence>
<dbReference type="SMART" id="SM00871">
    <property type="entry name" value="AraC_E_bind"/>
    <property type="match status" value="1"/>
</dbReference>
<dbReference type="InterPro" id="IPR053182">
    <property type="entry name" value="YobU-like_regulator"/>
</dbReference>
<keyword evidence="3" id="KW-1185">Reference proteome</keyword>
<keyword evidence="2" id="KW-0238">DNA-binding</keyword>
<proteinExistence type="predicted"/>
<dbReference type="AlphaFoldDB" id="A0A8H9KWI5"/>
<dbReference type="PANTHER" id="PTHR36444">
    <property type="entry name" value="TRANSCRIPTIONAL REGULATOR PROTEIN YOBU-RELATED"/>
    <property type="match status" value="1"/>
</dbReference>
<accession>A0A8H9KWI5</accession>
<dbReference type="EMBL" id="BMKM01000008">
    <property type="protein sequence ID" value="GGE28090.1"/>
    <property type="molecule type" value="Genomic_DNA"/>
</dbReference>
<comment type="caution">
    <text evidence="2">The sequence shown here is derived from an EMBL/GenBank/DDBJ whole genome shotgun (WGS) entry which is preliminary data.</text>
</comment>
<dbReference type="Proteomes" id="UP000614460">
    <property type="component" value="Unassembled WGS sequence"/>
</dbReference>
<evidence type="ECO:0000313" key="3">
    <source>
        <dbReference type="Proteomes" id="UP000614460"/>
    </source>
</evidence>
<dbReference type="GO" id="GO:0003677">
    <property type="term" value="F:DNA binding"/>
    <property type="evidence" value="ECO:0007669"/>
    <property type="project" value="UniProtKB-KW"/>
</dbReference>
<dbReference type="Pfam" id="PF14526">
    <property type="entry name" value="Cass2"/>
    <property type="match status" value="1"/>
</dbReference>
<protein>
    <submittedName>
        <fullName evidence="2">DNA-binding protein</fullName>
    </submittedName>
</protein>
<evidence type="ECO:0000313" key="2">
    <source>
        <dbReference type="EMBL" id="GGE28090.1"/>
    </source>
</evidence>
<dbReference type="Gene3D" id="3.20.80.10">
    <property type="entry name" value="Regulatory factor, effector binding domain"/>
    <property type="match status" value="1"/>
</dbReference>
<organism evidence="2 3">
    <name type="scientific">Sphingobacterium cellulitidis</name>
    <dbReference type="NCBI Taxonomy" id="1768011"/>
    <lineage>
        <taxon>Bacteria</taxon>
        <taxon>Pseudomonadati</taxon>
        <taxon>Bacteroidota</taxon>
        <taxon>Sphingobacteriia</taxon>
        <taxon>Sphingobacteriales</taxon>
        <taxon>Sphingobacteriaceae</taxon>
        <taxon>Sphingobacterium</taxon>
    </lineage>
</organism>
<dbReference type="SUPFAM" id="SSF55136">
    <property type="entry name" value="Probable bacterial effector-binding domain"/>
    <property type="match status" value="1"/>
</dbReference>